<dbReference type="Gene3D" id="3.40.50.1820">
    <property type="entry name" value="alpha/beta hydrolase"/>
    <property type="match status" value="1"/>
</dbReference>
<dbReference type="InterPro" id="IPR050266">
    <property type="entry name" value="AB_hydrolase_sf"/>
</dbReference>
<dbReference type="PRINTS" id="PR00111">
    <property type="entry name" value="ABHYDROLASE"/>
</dbReference>
<dbReference type="Pfam" id="PF00561">
    <property type="entry name" value="Abhydrolase_1"/>
    <property type="match status" value="1"/>
</dbReference>
<evidence type="ECO:0000259" key="1">
    <source>
        <dbReference type="Pfam" id="PF00561"/>
    </source>
</evidence>
<dbReference type="PRINTS" id="PR00412">
    <property type="entry name" value="EPOXHYDRLASE"/>
</dbReference>
<dbReference type="STRING" id="1783515.A4E84_33190"/>
<keyword evidence="3" id="KW-1185">Reference proteome</keyword>
<dbReference type="EMBL" id="CP015098">
    <property type="protein sequence ID" value="AMW13928.1"/>
    <property type="molecule type" value="Genomic_DNA"/>
</dbReference>
<feature type="domain" description="AB hydrolase-1" evidence="1">
    <location>
        <begin position="45"/>
        <end position="279"/>
    </location>
</feature>
<dbReference type="InterPro" id="IPR029058">
    <property type="entry name" value="AB_hydrolase_fold"/>
</dbReference>
<proteinExistence type="predicted"/>
<dbReference type="PANTHER" id="PTHR43798:SF33">
    <property type="entry name" value="HYDROLASE, PUTATIVE (AFU_ORTHOLOGUE AFUA_2G14860)-RELATED"/>
    <property type="match status" value="1"/>
</dbReference>
<dbReference type="GO" id="GO:0047372">
    <property type="term" value="F:monoacylglycerol lipase activity"/>
    <property type="evidence" value="ECO:0007669"/>
    <property type="project" value="TreeGrafter"/>
</dbReference>
<dbReference type="GO" id="GO:0016020">
    <property type="term" value="C:membrane"/>
    <property type="evidence" value="ECO:0007669"/>
    <property type="project" value="TreeGrafter"/>
</dbReference>
<dbReference type="AlphaFoldDB" id="A0A143C940"/>
<organism evidence="2 3">
    <name type="scientific">Streptomyces qaidamensis</name>
    <dbReference type="NCBI Taxonomy" id="1783515"/>
    <lineage>
        <taxon>Bacteria</taxon>
        <taxon>Bacillati</taxon>
        <taxon>Actinomycetota</taxon>
        <taxon>Actinomycetes</taxon>
        <taxon>Kitasatosporales</taxon>
        <taxon>Streptomycetaceae</taxon>
        <taxon>Streptomyces</taxon>
        <taxon>Streptomyces aurantiacus group</taxon>
    </lineage>
</organism>
<evidence type="ECO:0000313" key="3">
    <source>
        <dbReference type="Proteomes" id="UP000076096"/>
    </source>
</evidence>
<dbReference type="InterPro" id="IPR000073">
    <property type="entry name" value="AB_hydrolase_1"/>
</dbReference>
<reference evidence="3" key="1">
    <citation type="submission" date="2016-04" db="EMBL/GenBank/DDBJ databases">
        <authorList>
            <person name="Zhang B."/>
        </authorList>
    </citation>
    <scope>NUCLEOTIDE SEQUENCE [LARGE SCALE GENOMIC DNA]</scope>
    <source>
        <strain evidence="3">S10</strain>
    </source>
</reference>
<dbReference type="InterPro" id="IPR000639">
    <property type="entry name" value="Epox_hydrolase-like"/>
</dbReference>
<keyword evidence="2" id="KW-0378">Hydrolase</keyword>
<gene>
    <name evidence="2" type="ORF">A4E84_33190</name>
</gene>
<sequence length="292" mass="31642">MTKSRGWVLAVGGSGIVEDWTLRESLVTGSGTVRWDRLGDPGAEPVVLLHGTPFSSYVWHEIAPALAAAGYRVHVWDMAGYGTSGMHAGQDVSLGAQGRIFAELLAHWGLQEPAVVAHDFGGCVALRAHLLHGARYRRLALVDPVALKPWGSPFFRLVGEHSRVFEQLPAALHEALVREYVSSASHLGLRPATLDALVGPWTGEEGQGAFYRQIAQADQRYTDEIQPLYPTIDLPVTVCWGTEDTWIPFVRGQELAALIPGARLVPVPQAGHLVPLDAPARLTGELLTFLMA</sequence>
<dbReference type="Proteomes" id="UP000076096">
    <property type="component" value="Chromosome"/>
</dbReference>
<name>A0A143C940_9ACTN</name>
<protein>
    <submittedName>
        <fullName evidence="2">Alpha/beta hydrolase</fullName>
    </submittedName>
</protein>
<evidence type="ECO:0000313" key="2">
    <source>
        <dbReference type="EMBL" id="AMW13928.1"/>
    </source>
</evidence>
<dbReference type="KEGG" id="stsi:A4E84_33190"/>
<dbReference type="GO" id="GO:0046464">
    <property type="term" value="P:acylglycerol catabolic process"/>
    <property type="evidence" value="ECO:0007669"/>
    <property type="project" value="TreeGrafter"/>
</dbReference>
<dbReference type="SUPFAM" id="SSF53474">
    <property type="entry name" value="alpha/beta-Hydrolases"/>
    <property type="match status" value="1"/>
</dbReference>
<dbReference type="PANTHER" id="PTHR43798">
    <property type="entry name" value="MONOACYLGLYCEROL LIPASE"/>
    <property type="match status" value="1"/>
</dbReference>
<accession>A0A143C940</accession>